<dbReference type="InterPro" id="IPR022310">
    <property type="entry name" value="NAD/GMP_synthase"/>
</dbReference>
<evidence type="ECO:0000256" key="2">
    <source>
        <dbReference type="ARBA" id="ARBA00022598"/>
    </source>
</evidence>
<dbReference type="PANTHER" id="PTHR23090:SF9">
    <property type="entry name" value="GLUTAMINE-DEPENDENT NAD(+) SYNTHETASE"/>
    <property type="match status" value="1"/>
</dbReference>
<evidence type="ECO:0000259" key="6">
    <source>
        <dbReference type="Pfam" id="PF02540"/>
    </source>
</evidence>
<dbReference type="GO" id="GO:0004359">
    <property type="term" value="F:glutaminase activity"/>
    <property type="evidence" value="ECO:0007669"/>
    <property type="project" value="InterPro"/>
</dbReference>
<evidence type="ECO:0000313" key="7">
    <source>
        <dbReference type="EMBL" id="CCD12847.1"/>
    </source>
</evidence>
<dbReference type="GO" id="GO:0003952">
    <property type="term" value="F:NAD+ synthase (glutamine-hydrolyzing) activity"/>
    <property type="evidence" value="ECO:0007669"/>
    <property type="project" value="InterPro"/>
</dbReference>
<sequence length="294" mass="32908">MAGQPPLHQELRAWLEEYRKQRSFNPRTWINEKCAKLNDYMLRNKLQGCVTNVSGGVDSAVVLMLCSQAQRMENSPIVRNIGVCQPICSSPWALERGLENIRASGAEKVVIDQTVLHGQLSQSIEAAVGIEGNDFARGQLRSYMRSPAVYYVAQLYGQKGIPTIVMGTGNMDEDGYLGYFCKAGDGVVDVQLISDLHKSEVFQVARELGVPANTVEAPPSADLWDGQTDEQELGFPYDFVELYTGWFVHLSDREREEKKCLLSPEALHELETYTQMCEKVHRRNAHKLGGIVNL</sequence>
<dbReference type="GO" id="GO:0009435">
    <property type="term" value="P:NAD+ biosynthetic process"/>
    <property type="evidence" value="ECO:0007669"/>
    <property type="project" value="UniProtKB-UniPathway"/>
</dbReference>
<dbReference type="GO" id="GO:0005524">
    <property type="term" value="F:ATP binding"/>
    <property type="evidence" value="ECO:0007669"/>
    <property type="project" value="UniProtKB-KW"/>
</dbReference>
<organism evidence="7 8">
    <name type="scientific">Trypanosoma congolense (strain IL3000)</name>
    <dbReference type="NCBI Taxonomy" id="1068625"/>
    <lineage>
        <taxon>Eukaryota</taxon>
        <taxon>Discoba</taxon>
        <taxon>Euglenozoa</taxon>
        <taxon>Kinetoplastea</taxon>
        <taxon>Metakinetoplastina</taxon>
        <taxon>Trypanosomatida</taxon>
        <taxon>Trypanosomatidae</taxon>
        <taxon>Trypanosoma</taxon>
        <taxon>Nannomonas</taxon>
    </lineage>
</organism>
<name>F9W6P0_TRYCI</name>
<protein>
    <submittedName>
        <fullName evidence="7">WGS project CAEQ00000000 data, annotated contig 1494</fullName>
    </submittedName>
</protein>
<accession>F9W6P0</accession>
<evidence type="ECO:0000256" key="1">
    <source>
        <dbReference type="ARBA" id="ARBA00004790"/>
    </source>
</evidence>
<keyword evidence="5" id="KW-0520">NAD</keyword>
<feature type="domain" description="NAD/GMP synthase" evidence="6">
    <location>
        <begin position="30"/>
        <end position="277"/>
    </location>
</feature>
<comment type="caution">
    <text evidence="7">The sequence shown here is derived from an EMBL/GenBank/DDBJ whole genome shotgun (WGS) entry which is preliminary data.</text>
</comment>
<dbReference type="PANTHER" id="PTHR23090">
    <property type="entry name" value="NH 3 /GLUTAMINE-DEPENDENT NAD + SYNTHETASE"/>
    <property type="match status" value="1"/>
</dbReference>
<dbReference type="InterPro" id="IPR014729">
    <property type="entry name" value="Rossmann-like_a/b/a_fold"/>
</dbReference>
<proteinExistence type="predicted"/>
<keyword evidence="2" id="KW-0436">Ligase</keyword>
<evidence type="ECO:0000256" key="4">
    <source>
        <dbReference type="ARBA" id="ARBA00022840"/>
    </source>
</evidence>
<dbReference type="NCBIfam" id="TIGR00552">
    <property type="entry name" value="nadE"/>
    <property type="match status" value="1"/>
</dbReference>
<dbReference type="InterPro" id="IPR003694">
    <property type="entry name" value="NAD_synthase"/>
</dbReference>
<dbReference type="SUPFAM" id="SSF52402">
    <property type="entry name" value="Adenine nucleotide alpha hydrolases-like"/>
    <property type="match status" value="1"/>
</dbReference>
<evidence type="ECO:0000256" key="3">
    <source>
        <dbReference type="ARBA" id="ARBA00022741"/>
    </source>
</evidence>
<keyword evidence="8" id="KW-1185">Reference proteome</keyword>
<dbReference type="EMBL" id="CAEQ01000901">
    <property type="protein sequence ID" value="CCD12847.1"/>
    <property type="molecule type" value="Genomic_DNA"/>
</dbReference>
<keyword evidence="4" id="KW-0067">ATP-binding</keyword>
<dbReference type="Proteomes" id="UP000000702">
    <property type="component" value="Unassembled WGS sequence"/>
</dbReference>
<keyword evidence="3" id="KW-0547">Nucleotide-binding</keyword>
<reference evidence="7 8" key="2">
    <citation type="journal article" date="2012" name="Proc. Natl. Acad. Sci. U.S.A.">
        <title>Antigenic diversity is generated by distinct evolutionary mechanisms in African trypanosome species.</title>
        <authorList>
            <person name="Jackson A.P."/>
            <person name="Berry A."/>
            <person name="Aslett M."/>
            <person name="Allison H.C."/>
            <person name="Burton P."/>
            <person name="Vavrova-Anderson J."/>
            <person name="Brown R."/>
            <person name="Browne H."/>
            <person name="Corton N."/>
            <person name="Hauser H."/>
            <person name="Gamble J."/>
            <person name="Gilderthorp R."/>
            <person name="Marcello L."/>
            <person name="McQuillan J."/>
            <person name="Otto T.D."/>
            <person name="Quail M.A."/>
            <person name="Sanders M.J."/>
            <person name="van Tonder A."/>
            <person name="Ginger M.L."/>
            <person name="Field M.C."/>
            <person name="Barry J.D."/>
            <person name="Hertz-Fowler C."/>
            <person name="Berriman M."/>
        </authorList>
    </citation>
    <scope>NUCLEOTIDE SEQUENCE [LARGE SCALE GENOMIC DNA]</scope>
    <source>
        <strain evidence="7 8">IL3000</strain>
    </source>
</reference>
<reference evidence="8" key="1">
    <citation type="submission" date="2011-07" db="EMBL/GenBank/DDBJ databases">
        <title>Divergent evolution of antigenic variation in African trypanosomes.</title>
        <authorList>
            <person name="Jackson A.P."/>
            <person name="Berry A."/>
            <person name="Allison H.C."/>
            <person name="Burton P."/>
            <person name="Anderson J."/>
            <person name="Aslett M."/>
            <person name="Brown R."/>
            <person name="Corton N."/>
            <person name="Harris D."/>
            <person name="Hauser H."/>
            <person name="Gamble J."/>
            <person name="Gilderthorp R."/>
            <person name="McQuillan J."/>
            <person name="Quail M.A."/>
            <person name="Sanders M."/>
            <person name="Van Tonder A."/>
            <person name="Ginger M.L."/>
            <person name="Donelson J.E."/>
            <person name="Field M.C."/>
            <person name="Barry J.D."/>
            <person name="Berriman M."/>
            <person name="Hertz-Fowler C."/>
        </authorList>
    </citation>
    <scope>NUCLEOTIDE SEQUENCE [LARGE SCALE GENOMIC DNA]</scope>
    <source>
        <strain evidence="8">IL3000</strain>
    </source>
</reference>
<dbReference type="GO" id="GO:0005737">
    <property type="term" value="C:cytoplasm"/>
    <property type="evidence" value="ECO:0007669"/>
    <property type="project" value="InterPro"/>
</dbReference>
<dbReference type="VEuPathDB" id="TriTrypDB:TcIL3000_0_36880"/>
<evidence type="ECO:0000256" key="5">
    <source>
        <dbReference type="ARBA" id="ARBA00023027"/>
    </source>
</evidence>
<dbReference type="Gene3D" id="3.40.50.620">
    <property type="entry name" value="HUPs"/>
    <property type="match status" value="1"/>
</dbReference>
<dbReference type="CDD" id="cd00553">
    <property type="entry name" value="NAD_synthase"/>
    <property type="match status" value="1"/>
</dbReference>
<comment type="pathway">
    <text evidence="1">Cofactor biosynthesis; NAD(+) biosynthesis.</text>
</comment>
<dbReference type="Pfam" id="PF02540">
    <property type="entry name" value="NAD_synthase"/>
    <property type="match status" value="1"/>
</dbReference>
<dbReference type="UniPathway" id="UPA00253"/>
<dbReference type="AlphaFoldDB" id="F9W6P0"/>
<gene>
    <name evidence="7" type="ORF">TCIL3000_0_36880</name>
</gene>
<dbReference type="OMA" id="NKDEDFY"/>
<evidence type="ECO:0000313" key="8">
    <source>
        <dbReference type="Proteomes" id="UP000000702"/>
    </source>
</evidence>